<name>A0A376B7S8_9ASCO</name>
<dbReference type="InterPro" id="IPR053828">
    <property type="entry name" value="Nucleosidase_C"/>
</dbReference>
<accession>A0A376B7S8</accession>
<evidence type="ECO:0000259" key="2">
    <source>
        <dbReference type="Pfam" id="PF00149"/>
    </source>
</evidence>
<dbReference type="InterPro" id="IPR014485">
    <property type="entry name" value="Pesterase_C1039"/>
</dbReference>
<dbReference type="OrthoDB" id="7722975at2759"/>
<dbReference type="SUPFAM" id="SSF55816">
    <property type="entry name" value="5'-nucleotidase (syn. UDP-sugar hydrolase), C-terminal domain"/>
    <property type="match status" value="1"/>
</dbReference>
<dbReference type="AlphaFoldDB" id="A0A376B7S8"/>
<protein>
    <submittedName>
        <fullName evidence="4">Related to 5^ nucleotidase</fullName>
    </submittedName>
</protein>
<dbReference type="EMBL" id="UFAJ01000436">
    <property type="protein sequence ID" value="SSD60733.1"/>
    <property type="molecule type" value="Genomic_DNA"/>
</dbReference>
<dbReference type="SUPFAM" id="SSF56300">
    <property type="entry name" value="Metallo-dependent phosphatases"/>
    <property type="match status" value="1"/>
</dbReference>
<gene>
    <name evidence="4" type="ORF">SCODWIG_02494</name>
</gene>
<dbReference type="PANTHER" id="PTHR11575">
    <property type="entry name" value="5'-NUCLEOTIDASE-RELATED"/>
    <property type="match status" value="1"/>
</dbReference>
<dbReference type="Pfam" id="PF21953">
    <property type="entry name" value="NadN_nucleosid_C"/>
    <property type="match status" value="1"/>
</dbReference>
<proteinExistence type="predicted"/>
<dbReference type="GO" id="GO:0009166">
    <property type="term" value="P:nucleotide catabolic process"/>
    <property type="evidence" value="ECO:0007669"/>
    <property type="project" value="InterPro"/>
</dbReference>
<reference evidence="5" key="1">
    <citation type="submission" date="2018-06" db="EMBL/GenBank/DDBJ databases">
        <authorList>
            <person name="Guldener U."/>
        </authorList>
    </citation>
    <scope>NUCLEOTIDE SEQUENCE [LARGE SCALE GENOMIC DNA]</scope>
    <source>
        <strain evidence="5">UTAD17</strain>
    </source>
</reference>
<dbReference type="PANTHER" id="PTHR11575:SF22">
    <property type="entry name" value="ADL392WP"/>
    <property type="match status" value="1"/>
</dbReference>
<dbReference type="InterPro" id="IPR006179">
    <property type="entry name" value="5_nucleotidase/apyrase"/>
</dbReference>
<dbReference type="InterPro" id="IPR036907">
    <property type="entry name" value="5'-Nucleotdase_C_sf"/>
</dbReference>
<sequence>MTTGKFLSFLLIITALLRATNGLPVPSNNQFYYASQGNINRDLKIGDLNFIHTTDTHGWLGSHPNEINYNADWGDFISFTANLKQTITANKTRDFLLIDTGDKYDGNGLSDASLPHGKYSTAIFNKQDYDLLTLGNHELYTENNTIMEYYETAKNSKFKGKYISSNVEFVDNNLDGKLVPFGDKYAYFQTENLKKRILAFSFIFDFQRINSRAKVTPIKEEITKEWFQQVIQRYDETQVDLIIVFGHLPITDVENREINYLHSFLRSVYPNIVIQYFGGHSHIRDFVQFDAKSTGLQSGRFCETVGFLSITNNSKDDSFPQFHRRYIDFNLRSFNYHLSNLGGLNIENSNGAEVSEEISKIRKKLNLDEVYGYIPQNYYMYYEPLTSKKNIYNLLINKILPTLEVKHPTIPRYIMINTGAIRYDLYKGVFTKDTQYIVSPFGNEWNYIKLPSKLASKISDKINKGPVVLNIPEAHIFDISDDGKCPFRHKKGLVKGYTTYDSYGCKGDDTIHNSLGYYEVPNVIQYTDDTTNDDTLVDFIFYSFLKPNILSAINNINKDMKVTSHFFTDDDCFYYGGLSTQDLLRRYFEQFL</sequence>
<organism evidence="4 5">
    <name type="scientific">Saccharomycodes ludwigii</name>
    <dbReference type="NCBI Taxonomy" id="36035"/>
    <lineage>
        <taxon>Eukaryota</taxon>
        <taxon>Fungi</taxon>
        <taxon>Dikarya</taxon>
        <taxon>Ascomycota</taxon>
        <taxon>Saccharomycotina</taxon>
        <taxon>Saccharomycetes</taxon>
        <taxon>Saccharomycodales</taxon>
        <taxon>Saccharomycodaceae</taxon>
        <taxon>Saccharomycodes</taxon>
    </lineage>
</organism>
<dbReference type="Proteomes" id="UP000262825">
    <property type="component" value="Unassembled WGS sequence"/>
</dbReference>
<dbReference type="GO" id="GO:0005829">
    <property type="term" value="C:cytosol"/>
    <property type="evidence" value="ECO:0007669"/>
    <property type="project" value="TreeGrafter"/>
</dbReference>
<feature type="domain" description="Calcineurin-like phosphoesterase" evidence="2">
    <location>
        <begin position="49"/>
        <end position="283"/>
    </location>
</feature>
<dbReference type="Gene3D" id="3.90.780.10">
    <property type="entry name" value="5'-Nucleotidase, C-terminal domain"/>
    <property type="match status" value="2"/>
</dbReference>
<evidence type="ECO:0000256" key="1">
    <source>
        <dbReference type="SAM" id="SignalP"/>
    </source>
</evidence>
<feature type="domain" description="Putative 5'-nucleotidase C-terminal" evidence="3">
    <location>
        <begin position="377"/>
        <end position="550"/>
    </location>
</feature>
<dbReference type="Pfam" id="PF00149">
    <property type="entry name" value="Metallophos"/>
    <property type="match status" value="1"/>
</dbReference>
<evidence type="ECO:0000259" key="3">
    <source>
        <dbReference type="Pfam" id="PF21953"/>
    </source>
</evidence>
<evidence type="ECO:0000313" key="5">
    <source>
        <dbReference type="Proteomes" id="UP000262825"/>
    </source>
</evidence>
<dbReference type="FunFam" id="3.60.21.10:FF:000043">
    <property type="entry name" value="Ser/Thr protein phosphatase family"/>
    <property type="match status" value="1"/>
</dbReference>
<dbReference type="Gene3D" id="3.60.21.10">
    <property type="match status" value="1"/>
</dbReference>
<dbReference type="GO" id="GO:0016787">
    <property type="term" value="F:hydrolase activity"/>
    <property type="evidence" value="ECO:0007669"/>
    <property type="project" value="InterPro"/>
</dbReference>
<dbReference type="InterPro" id="IPR004843">
    <property type="entry name" value="Calcineurin-like_PHP"/>
</dbReference>
<dbReference type="PIRSF" id="PIRSF017316">
    <property type="entry name" value="Pesterase_C1039"/>
    <property type="match status" value="1"/>
</dbReference>
<dbReference type="GO" id="GO:0005576">
    <property type="term" value="C:extracellular region"/>
    <property type="evidence" value="ECO:0007669"/>
    <property type="project" value="UniProtKB-ARBA"/>
</dbReference>
<keyword evidence="5" id="KW-1185">Reference proteome</keyword>
<evidence type="ECO:0000313" key="4">
    <source>
        <dbReference type="EMBL" id="SSD60733.1"/>
    </source>
</evidence>
<keyword evidence="1" id="KW-0732">Signal</keyword>
<feature type="chain" id="PRO_5016894784" evidence="1">
    <location>
        <begin position="23"/>
        <end position="592"/>
    </location>
</feature>
<feature type="signal peptide" evidence="1">
    <location>
        <begin position="1"/>
        <end position="22"/>
    </location>
</feature>
<dbReference type="VEuPathDB" id="FungiDB:SCODWIG_02494"/>
<dbReference type="InterPro" id="IPR029052">
    <property type="entry name" value="Metallo-depent_PP-like"/>
</dbReference>